<gene>
    <name evidence="1" type="ORF">GALL_517070</name>
</gene>
<reference evidence="1" key="1">
    <citation type="submission" date="2016-10" db="EMBL/GenBank/DDBJ databases">
        <title>Sequence of Gallionella enrichment culture.</title>
        <authorList>
            <person name="Poehlein A."/>
            <person name="Muehling M."/>
            <person name="Daniel R."/>
        </authorList>
    </citation>
    <scope>NUCLEOTIDE SEQUENCE</scope>
</reference>
<dbReference type="EMBL" id="MLJW01006407">
    <property type="protein sequence ID" value="OIQ66722.1"/>
    <property type="molecule type" value="Genomic_DNA"/>
</dbReference>
<organism evidence="1">
    <name type="scientific">mine drainage metagenome</name>
    <dbReference type="NCBI Taxonomy" id="410659"/>
    <lineage>
        <taxon>unclassified sequences</taxon>
        <taxon>metagenomes</taxon>
        <taxon>ecological metagenomes</taxon>
    </lineage>
</organism>
<sequence>MRKILAVFALLTFSHFSYAQIDCNTVTNSDDLIFCAKQSLKKSTENFDQLSTKLMSSVLISPATKRKLNSYYAKSAILLAKACKDTFPDGRLRDMYIDSCIAAQLDTLSQSKRIFICAQQDAEGCQ</sequence>
<protein>
    <recommendedName>
        <fullName evidence="2">Lysozyme inhibitor LprI N-terminal domain-containing protein</fullName>
    </recommendedName>
</protein>
<comment type="caution">
    <text evidence="1">The sequence shown here is derived from an EMBL/GenBank/DDBJ whole genome shotgun (WGS) entry which is preliminary data.</text>
</comment>
<evidence type="ECO:0008006" key="2">
    <source>
        <dbReference type="Google" id="ProtNLM"/>
    </source>
</evidence>
<proteinExistence type="predicted"/>
<dbReference type="AlphaFoldDB" id="A0A1J5P691"/>
<evidence type="ECO:0000313" key="1">
    <source>
        <dbReference type="EMBL" id="OIQ66722.1"/>
    </source>
</evidence>
<accession>A0A1J5P691</accession>
<name>A0A1J5P691_9ZZZZ</name>